<organism evidence="1 2">
    <name type="scientific">Nonomuraea maheshkhaliensis</name>
    <dbReference type="NCBI Taxonomy" id="419590"/>
    <lineage>
        <taxon>Bacteria</taxon>
        <taxon>Bacillati</taxon>
        <taxon>Actinomycetota</taxon>
        <taxon>Actinomycetes</taxon>
        <taxon>Streptosporangiales</taxon>
        <taxon>Streptosporangiaceae</taxon>
        <taxon>Nonomuraea</taxon>
    </lineage>
</organism>
<dbReference type="EMBL" id="BAAAMU010000197">
    <property type="protein sequence ID" value="GAA1694022.1"/>
    <property type="molecule type" value="Genomic_DNA"/>
</dbReference>
<gene>
    <name evidence="1" type="ORF">GCM10009733_107290</name>
</gene>
<comment type="caution">
    <text evidence="1">The sequence shown here is derived from an EMBL/GenBank/DDBJ whole genome shotgun (WGS) entry which is preliminary data.</text>
</comment>
<protein>
    <recommendedName>
        <fullName evidence="3">ANTAR domain-containing protein</fullName>
    </recommendedName>
</protein>
<sequence>MNGWADFDEEIQTHPLSTDLHSKVMAAVTAIRRISQGGAAAVDTEDALVAVLGMAVDDGHAAQVLAAALHHVAHHEPVLVALL</sequence>
<evidence type="ECO:0008006" key="3">
    <source>
        <dbReference type="Google" id="ProtNLM"/>
    </source>
</evidence>
<accession>A0ABP4TX46</accession>
<dbReference type="Proteomes" id="UP001500064">
    <property type="component" value="Unassembled WGS sequence"/>
</dbReference>
<keyword evidence="2" id="KW-1185">Reference proteome</keyword>
<dbReference type="RefSeq" id="WP_346115052.1">
    <property type="nucleotide sequence ID" value="NZ_BAAAMU010000197.1"/>
</dbReference>
<evidence type="ECO:0000313" key="1">
    <source>
        <dbReference type="EMBL" id="GAA1694022.1"/>
    </source>
</evidence>
<evidence type="ECO:0000313" key="2">
    <source>
        <dbReference type="Proteomes" id="UP001500064"/>
    </source>
</evidence>
<reference evidence="2" key="1">
    <citation type="journal article" date="2019" name="Int. J. Syst. Evol. Microbiol.">
        <title>The Global Catalogue of Microorganisms (GCM) 10K type strain sequencing project: providing services to taxonomists for standard genome sequencing and annotation.</title>
        <authorList>
            <consortium name="The Broad Institute Genomics Platform"/>
            <consortium name="The Broad Institute Genome Sequencing Center for Infectious Disease"/>
            <person name="Wu L."/>
            <person name="Ma J."/>
        </authorList>
    </citation>
    <scope>NUCLEOTIDE SEQUENCE [LARGE SCALE GENOMIC DNA]</scope>
    <source>
        <strain evidence="2">JCM 13929</strain>
    </source>
</reference>
<proteinExistence type="predicted"/>
<name>A0ABP4TX46_9ACTN</name>